<dbReference type="InterPro" id="IPR050833">
    <property type="entry name" value="Poly_Biosynth_Transport"/>
</dbReference>
<feature type="transmembrane region" description="Helical" evidence="7">
    <location>
        <begin position="451"/>
        <end position="475"/>
    </location>
</feature>
<dbReference type="EMBL" id="JAMTCS010000005">
    <property type="protein sequence ID" value="MCP2264681.1"/>
    <property type="molecule type" value="Genomic_DNA"/>
</dbReference>
<keyword evidence="3" id="KW-1003">Cell membrane</keyword>
<gene>
    <name evidence="8" type="ORF">APR03_002019</name>
</gene>
<feature type="transmembrane region" description="Helical" evidence="7">
    <location>
        <begin position="124"/>
        <end position="143"/>
    </location>
</feature>
<feature type="transmembrane region" description="Helical" evidence="7">
    <location>
        <begin position="331"/>
        <end position="355"/>
    </location>
</feature>
<dbReference type="GO" id="GO:0005886">
    <property type="term" value="C:plasma membrane"/>
    <property type="evidence" value="ECO:0007669"/>
    <property type="project" value="UniProtKB-SubCell"/>
</dbReference>
<evidence type="ECO:0000313" key="8">
    <source>
        <dbReference type="EMBL" id="MCP2264681.1"/>
    </source>
</evidence>
<comment type="caution">
    <text evidence="8">The sequence shown here is derived from an EMBL/GenBank/DDBJ whole genome shotgun (WGS) entry which is preliminary data.</text>
</comment>
<evidence type="ECO:0000256" key="6">
    <source>
        <dbReference type="ARBA" id="ARBA00023136"/>
    </source>
</evidence>
<evidence type="ECO:0000256" key="2">
    <source>
        <dbReference type="ARBA" id="ARBA00007430"/>
    </source>
</evidence>
<evidence type="ECO:0000256" key="1">
    <source>
        <dbReference type="ARBA" id="ARBA00004651"/>
    </source>
</evidence>
<organism evidence="8 9">
    <name type="scientific">Promicromonospora thailandica</name>
    <dbReference type="NCBI Taxonomy" id="765201"/>
    <lineage>
        <taxon>Bacteria</taxon>
        <taxon>Bacillati</taxon>
        <taxon>Actinomycetota</taxon>
        <taxon>Actinomycetes</taxon>
        <taxon>Micrococcales</taxon>
        <taxon>Promicromonosporaceae</taxon>
        <taxon>Promicromonospora</taxon>
    </lineage>
</organism>
<keyword evidence="5 7" id="KW-1133">Transmembrane helix</keyword>
<feature type="transmembrane region" description="Helical" evidence="7">
    <location>
        <begin position="367"/>
        <end position="385"/>
    </location>
</feature>
<feature type="transmembrane region" description="Helical" evidence="7">
    <location>
        <begin position="21"/>
        <end position="45"/>
    </location>
</feature>
<evidence type="ECO:0000256" key="4">
    <source>
        <dbReference type="ARBA" id="ARBA00022692"/>
    </source>
</evidence>
<dbReference type="Pfam" id="PF13440">
    <property type="entry name" value="Polysacc_synt_3"/>
    <property type="match status" value="1"/>
</dbReference>
<sequence length="497" mass="52182">MSAPQTRPRVEALGRSAARGGVVTLAGQGIRALLQAASIIVLARLLGPTDYGYVAMIGAVVGAATILQDFGLSRAAVQAPSITRGQRDNLFWLNLACGAAAAAVVVAGAPALAAFYGEPVLVDITRWLAVPFLLGGLAAQFRASLMRDLRFTSIVVIDVAASAVGLVVAVGVAVLDGSYWALVAQQLVTAGVLAVGSVVAARWLPGLPRRQESVRSFISYGLHQLGAQLLTYASMNADTVVVGARFGTVSAGIYDRAFRMMMLPVRQLQYPVTRVAMPVLSRLQDDAAAFGAFVVRGQVILLNLLAPAMMLTAAVAEPVVEVVLGQRWLDVAPLFAVLALGGVFQAATFTSGWVFMATGRMRSQFRFALWSRPLVVLAVVLGSLWGVMGVAVAYGTTSALLWPVSLWWAGRAAGLPARQWLLSGCRTLAAHGVAALCAAGVVRLVGPEAPWAAIGLALATAVAALALEALVWPAFRRDLRDVARTRSLLRRERVAAG</sequence>
<evidence type="ECO:0000256" key="7">
    <source>
        <dbReference type="SAM" id="Phobius"/>
    </source>
</evidence>
<keyword evidence="9" id="KW-1185">Reference proteome</keyword>
<dbReference type="Proteomes" id="UP001139493">
    <property type="component" value="Unassembled WGS sequence"/>
</dbReference>
<name>A0A9X2GA06_9MICO</name>
<feature type="transmembrane region" description="Helical" evidence="7">
    <location>
        <begin position="51"/>
        <end position="70"/>
    </location>
</feature>
<protein>
    <submittedName>
        <fullName evidence="8">Membrane protein involved in the export of O-antigen and teichoic acid</fullName>
    </submittedName>
</protein>
<feature type="transmembrane region" description="Helical" evidence="7">
    <location>
        <begin position="287"/>
        <end position="311"/>
    </location>
</feature>
<comment type="similarity">
    <text evidence="2">Belongs to the polysaccharide synthase family.</text>
</comment>
<comment type="subcellular location">
    <subcellularLocation>
        <location evidence="1">Cell membrane</location>
        <topology evidence="1">Multi-pass membrane protein</topology>
    </subcellularLocation>
</comment>
<dbReference type="CDD" id="cd13127">
    <property type="entry name" value="MATE_tuaB_like"/>
    <property type="match status" value="1"/>
</dbReference>
<evidence type="ECO:0000256" key="5">
    <source>
        <dbReference type="ARBA" id="ARBA00022989"/>
    </source>
</evidence>
<dbReference type="PANTHER" id="PTHR30250">
    <property type="entry name" value="PST FAMILY PREDICTED COLANIC ACID TRANSPORTER"/>
    <property type="match status" value="1"/>
</dbReference>
<keyword evidence="4 7" id="KW-0812">Transmembrane</keyword>
<feature type="transmembrane region" description="Helical" evidence="7">
    <location>
        <begin position="91"/>
        <end position="112"/>
    </location>
</feature>
<evidence type="ECO:0000313" key="9">
    <source>
        <dbReference type="Proteomes" id="UP001139493"/>
    </source>
</evidence>
<dbReference type="AlphaFoldDB" id="A0A9X2GA06"/>
<reference evidence="8" key="1">
    <citation type="submission" date="2022-06" db="EMBL/GenBank/DDBJ databases">
        <title>Genomic Encyclopedia of Archaeal and Bacterial Type Strains, Phase II (KMG-II): from individual species to whole genera.</title>
        <authorList>
            <person name="Goeker M."/>
        </authorList>
    </citation>
    <scope>NUCLEOTIDE SEQUENCE</scope>
    <source>
        <strain evidence="8">DSM 26652</strain>
    </source>
</reference>
<dbReference type="RefSeq" id="WP_253835326.1">
    <property type="nucleotide sequence ID" value="NZ_JAMTCS010000005.1"/>
</dbReference>
<evidence type="ECO:0000256" key="3">
    <source>
        <dbReference type="ARBA" id="ARBA00022475"/>
    </source>
</evidence>
<dbReference type="PANTHER" id="PTHR30250:SF10">
    <property type="entry name" value="LIPOPOLYSACCHARIDE BIOSYNTHESIS PROTEIN WZXC"/>
    <property type="match status" value="1"/>
</dbReference>
<keyword evidence="6 7" id="KW-0472">Membrane</keyword>
<accession>A0A9X2GA06</accession>
<proteinExistence type="inferred from homology"/>
<feature type="transmembrane region" description="Helical" evidence="7">
    <location>
        <begin position="187"/>
        <end position="205"/>
    </location>
</feature>
<feature type="transmembrane region" description="Helical" evidence="7">
    <location>
        <begin position="155"/>
        <end position="175"/>
    </location>
</feature>